<proteinExistence type="predicted"/>
<evidence type="ECO:0000313" key="1">
    <source>
        <dbReference type="EMBL" id="KAG5585760.1"/>
    </source>
</evidence>
<keyword evidence="2" id="KW-1185">Reference proteome</keyword>
<sequence>MSNDSSPDDKGQNIDPHYNIALYTGQDQKRVGVIEKKNWFCTNMVAELVAELIGVWKALRYSKQQGYA</sequence>
<organism evidence="1 2">
    <name type="scientific">Solanum commersonii</name>
    <name type="common">Commerson's wild potato</name>
    <name type="synonym">Commerson's nightshade</name>
    <dbReference type="NCBI Taxonomy" id="4109"/>
    <lineage>
        <taxon>Eukaryota</taxon>
        <taxon>Viridiplantae</taxon>
        <taxon>Streptophyta</taxon>
        <taxon>Embryophyta</taxon>
        <taxon>Tracheophyta</taxon>
        <taxon>Spermatophyta</taxon>
        <taxon>Magnoliopsida</taxon>
        <taxon>eudicotyledons</taxon>
        <taxon>Gunneridae</taxon>
        <taxon>Pentapetalae</taxon>
        <taxon>asterids</taxon>
        <taxon>lamiids</taxon>
        <taxon>Solanales</taxon>
        <taxon>Solanaceae</taxon>
        <taxon>Solanoideae</taxon>
        <taxon>Solaneae</taxon>
        <taxon>Solanum</taxon>
    </lineage>
</organism>
<protein>
    <submittedName>
        <fullName evidence="1">Uncharacterized protein</fullName>
    </submittedName>
</protein>
<name>A0A9J5XFU9_SOLCO</name>
<evidence type="ECO:0000313" key="2">
    <source>
        <dbReference type="Proteomes" id="UP000824120"/>
    </source>
</evidence>
<dbReference type="Proteomes" id="UP000824120">
    <property type="component" value="Chromosome 9"/>
</dbReference>
<comment type="caution">
    <text evidence="1">The sequence shown here is derived from an EMBL/GenBank/DDBJ whole genome shotgun (WGS) entry which is preliminary data.</text>
</comment>
<reference evidence="1 2" key="1">
    <citation type="submission" date="2020-09" db="EMBL/GenBank/DDBJ databases">
        <title>De no assembly of potato wild relative species, Solanum commersonii.</title>
        <authorList>
            <person name="Cho K."/>
        </authorList>
    </citation>
    <scope>NUCLEOTIDE SEQUENCE [LARGE SCALE GENOMIC DNA]</scope>
    <source>
        <strain evidence="1">LZ3.2</strain>
        <tissue evidence="1">Leaf</tissue>
    </source>
</reference>
<dbReference type="AlphaFoldDB" id="A0A9J5XFU9"/>
<gene>
    <name evidence="1" type="ORF">H5410_046194</name>
</gene>
<dbReference type="EMBL" id="JACXVP010000009">
    <property type="protein sequence ID" value="KAG5585760.1"/>
    <property type="molecule type" value="Genomic_DNA"/>
</dbReference>
<accession>A0A9J5XFU9</accession>